<dbReference type="GO" id="GO:0015562">
    <property type="term" value="F:efflux transmembrane transporter activity"/>
    <property type="evidence" value="ECO:0007669"/>
    <property type="project" value="InterPro"/>
</dbReference>
<dbReference type="PANTHER" id="PTHR32063">
    <property type="match status" value="1"/>
</dbReference>
<dbReference type="Gene3D" id="3.30.70.1430">
    <property type="entry name" value="Multidrug efflux transporter AcrB pore domain"/>
    <property type="match status" value="2"/>
</dbReference>
<dbReference type="PANTHER" id="PTHR32063:SF13">
    <property type="entry name" value="MULTIDRUG EFFLUX PUMP SUBUNIT ACRB-RELATED"/>
    <property type="match status" value="1"/>
</dbReference>
<dbReference type="AlphaFoldDB" id="A0A3A1P6W0"/>
<keyword evidence="8 9" id="KW-0472">Membrane</keyword>
<evidence type="ECO:0000256" key="8">
    <source>
        <dbReference type="ARBA" id="ARBA00023136"/>
    </source>
</evidence>
<name>A0A3A1P6W0_9SPHN</name>
<dbReference type="GO" id="GO:0005886">
    <property type="term" value="C:plasma membrane"/>
    <property type="evidence" value="ECO:0007669"/>
    <property type="project" value="UniProtKB-SubCell"/>
</dbReference>
<organism evidence="10 11">
    <name type="scientific">Aurantiacibacter xanthus</name>
    <dbReference type="NCBI Taxonomy" id="1784712"/>
    <lineage>
        <taxon>Bacteria</taxon>
        <taxon>Pseudomonadati</taxon>
        <taxon>Pseudomonadota</taxon>
        <taxon>Alphaproteobacteria</taxon>
        <taxon>Sphingomonadales</taxon>
        <taxon>Erythrobacteraceae</taxon>
        <taxon>Aurantiacibacter</taxon>
    </lineage>
</organism>
<gene>
    <name evidence="10" type="ORF">D2V17_06175</name>
</gene>
<evidence type="ECO:0000256" key="4">
    <source>
        <dbReference type="ARBA" id="ARBA00022475"/>
    </source>
</evidence>
<dbReference type="OrthoDB" id="9807350at2"/>
<dbReference type="FunFam" id="1.20.1640.10:FF:000001">
    <property type="entry name" value="Efflux pump membrane transporter"/>
    <property type="match status" value="1"/>
</dbReference>
<dbReference type="Proteomes" id="UP000265366">
    <property type="component" value="Unassembled WGS sequence"/>
</dbReference>
<dbReference type="FunFam" id="3.30.70.1430:FF:000001">
    <property type="entry name" value="Efflux pump membrane transporter"/>
    <property type="match status" value="1"/>
</dbReference>
<feature type="transmembrane region" description="Helical" evidence="9">
    <location>
        <begin position="935"/>
        <end position="960"/>
    </location>
</feature>
<evidence type="ECO:0000256" key="6">
    <source>
        <dbReference type="ARBA" id="ARBA00022692"/>
    </source>
</evidence>
<dbReference type="SUPFAM" id="SSF82714">
    <property type="entry name" value="Multidrug efflux transporter AcrB TolC docking domain, DN and DC subdomains"/>
    <property type="match status" value="2"/>
</dbReference>
<dbReference type="Gene3D" id="3.30.70.1320">
    <property type="entry name" value="Multidrug efflux transporter AcrB pore domain like"/>
    <property type="match status" value="1"/>
</dbReference>
<keyword evidence="11" id="KW-1185">Reference proteome</keyword>
<feature type="transmembrane region" description="Helical" evidence="9">
    <location>
        <begin position="392"/>
        <end position="413"/>
    </location>
</feature>
<feature type="transmembrane region" description="Helical" evidence="9">
    <location>
        <begin position="478"/>
        <end position="497"/>
    </location>
</feature>
<dbReference type="Pfam" id="PF00873">
    <property type="entry name" value="ACR_tran"/>
    <property type="match status" value="1"/>
</dbReference>
<dbReference type="Gene3D" id="3.30.70.1440">
    <property type="entry name" value="Multidrug efflux transporter AcrB pore domain"/>
    <property type="match status" value="1"/>
</dbReference>
<dbReference type="InterPro" id="IPR027463">
    <property type="entry name" value="AcrB_DN_DC_subdom"/>
</dbReference>
<keyword evidence="7 9" id="KW-1133">Transmembrane helix</keyword>
<dbReference type="GO" id="GO:0042910">
    <property type="term" value="F:xenobiotic transmembrane transporter activity"/>
    <property type="evidence" value="ECO:0007669"/>
    <property type="project" value="TreeGrafter"/>
</dbReference>
<feature type="transmembrane region" description="Helical" evidence="9">
    <location>
        <begin position="340"/>
        <end position="359"/>
    </location>
</feature>
<dbReference type="NCBIfam" id="TIGR00915">
    <property type="entry name" value="2A0602"/>
    <property type="match status" value="1"/>
</dbReference>
<evidence type="ECO:0000256" key="9">
    <source>
        <dbReference type="RuleBase" id="RU364070"/>
    </source>
</evidence>
<dbReference type="RefSeq" id="WP_119592229.1">
    <property type="nucleotide sequence ID" value="NZ_QXFM01000061.1"/>
</dbReference>
<feature type="transmembrane region" description="Helical" evidence="9">
    <location>
        <begin position="552"/>
        <end position="570"/>
    </location>
</feature>
<dbReference type="Gene3D" id="3.30.2090.10">
    <property type="entry name" value="Multidrug efflux transporter AcrB TolC docking domain, DN and DC subdomains"/>
    <property type="match status" value="2"/>
</dbReference>
<dbReference type="NCBIfam" id="NF000282">
    <property type="entry name" value="RND_permease_1"/>
    <property type="match status" value="1"/>
</dbReference>
<dbReference type="InterPro" id="IPR001036">
    <property type="entry name" value="Acrflvin-R"/>
</dbReference>
<protein>
    <recommendedName>
        <fullName evidence="9">Efflux pump membrane transporter</fullName>
    </recommendedName>
</protein>
<evidence type="ECO:0000256" key="3">
    <source>
        <dbReference type="ARBA" id="ARBA00022448"/>
    </source>
</evidence>
<dbReference type="Gene3D" id="1.20.1640.10">
    <property type="entry name" value="Multidrug efflux transporter AcrB transmembrane domain"/>
    <property type="match status" value="2"/>
</dbReference>
<evidence type="ECO:0000313" key="11">
    <source>
        <dbReference type="Proteomes" id="UP000265366"/>
    </source>
</evidence>
<feature type="transmembrane region" description="Helical" evidence="9">
    <location>
        <begin position="883"/>
        <end position="902"/>
    </location>
</feature>
<proteinExistence type="inferred from homology"/>
<keyword evidence="6 9" id="KW-0812">Transmembrane</keyword>
<accession>A0A3A1P6W0</accession>
<evidence type="ECO:0000256" key="1">
    <source>
        <dbReference type="ARBA" id="ARBA00004429"/>
    </source>
</evidence>
<dbReference type="GO" id="GO:0009636">
    <property type="term" value="P:response to toxic substance"/>
    <property type="evidence" value="ECO:0007669"/>
    <property type="project" value="UniProtKB-ARBA"/>
</dbReference>
<comment type="caution">
    <text evidence="9">Lacks conserved residue(s) required for the propagation of feature annotation.</text>
</comment>
<evidence type="ECO:0000313" key="10">
    <source>
        <dbReference type="EMBL" id="RIV89544.1"/>
    </source>
</evidence>
<keyword evidence="4" id="KW-1003">Cell membrane</keyword>
<dbReference type="InterPro" id="IPR004764">
    <property type="entry name" value="MdtF-like"/>
</dbReference>
<sequence length="1061" mass="112983">MADFFIRRPIFSWVLAIGILLSGILALRSLAIEQYPDIAPPSLTVSAVYTGADAATVEQNVTQILEQEINGIEGLQYMSATSSSNGSASINVTFAPGTDIDIAQTQVQNRLSSVESRLPAQVRQIGVSVRQASNSFMLVVALSSKSGEMSSLDLGNLASSYVVDELRRVPGVGDITQFGSSYAMRIWLDPQKLASYGLAPSDVTAAIQEQNAQIGAGAIGDQPFADGQQITASIVTDDRLSTVEEFEQIILRTETGGNTVRLGDVARVELGAQTYASDFALSGAPAAGLAVQLATGANALDTAAAVKQRVKELEETLPDDVIASIPYDTTPFIELSVEEVVATLLEAMVLVFLVMFLFLQNWRATIIPALVVPIALAGACLGLWAFGFTINVLTLFGMVLAIGILVDDAIVVIENVERIMTEEGLPPLQATQKAMKEITGAIIGITLVLIAVFVPMAFFGGSVGGIYRQFSVTLASSIFFSAVLALTLTPALCATFLKPVHRKDKAEREAPTTLWGKVKYKADHFFDGFNSWFTRMTGRYGRTNDKILSKPLRALVAFVLICALTSFLYLRLPTAFLPQEDQGDVITVVQTPPGATAARTQEVLDELQAYWDEQPEVKTVITAKGFSFFGNGQNNAMMFVRLTDWSERKKPENSAAALAGRAMQRFAGISDATVFVIQRPAIQALGNASGFTMKIEDRAGLGREALEAARNQVLGAAMQSQVVVGVRPEEQADNPQLEVSVDRVQARAQGLSINAVNSALAVNFGSAYVNDFPREGRIQRVIVQADAAYRMTPEDILALRVPNANGGLVPFSSFAQVKWSAGPPSLARYNGYPAMTISGQAAPGQSSGDALAEMEKIAKSLPAGMSYEWTGLSFEEKESAGQVGILLGLSLLVVFLLLAALYESWAVPFAVLLIIPAGVLGSVLFSMLRGFSADVYFNVGLITIIGLAAKNAILIVEFAIEREAQGKSVLEAVEEAARLRLRPILMTSLAFVAGMIPLVIASGAGAASRAAVGTGVMGGMIAATAIGIFLIPVLYLLVRKYLSRHAPAVAGAPAIPEEASA</sequence>
<dbReference type="SUPFAM" id="SSF82866">
    <property type="entry name" value="Multidrug efflux transporter AcrB transmembrane domain"/>
    <property type="match status" value="2"/>
</dbReference>
<comment type="similarity">
    <text evidence="2 9">Belongs to the resistance-nodulation-cell division (RND) (TC 2.A.6) family.</text>
</comment>
<evidence type="ECO:0000256" key="2">
    <source>
        <dbReference type="ARBA" id="ARBA00010942"/>
    </source>
</evidence>
<dbReference type="PRINTS" id="PR00702">
    <property type="entry name" value="ACRIFLAVINRP"/>
</dbReference>
<evidence type="ECO:0000256" key="7">
    <source>
        <dbReference type="ARBA" id="ARBA00022989"/>
    </source>
</evidence>
<feature type="transmembrane region" description="Helical" evidence="9">
    <location>
        <begin position="981"/>
        <end position="1004"/>
    </location>
</feature>
<keyword evidence="3 9" id="KW-0813">Transport</keyword>
<keyword evidence="5 9" id="KW-0997">Cell inner membrane</keyword>
<comment type="caution">
    <text evidence="10">The sequence shown here is derived from an EMBL/GenBank/DDBJ whole genome shotgun (WGS) entry which is preliminary data.</text>
</comment>
<feature type="transmembrane region" description="Helical" evidence="9">
    <location>
        <begin position="1016"/>
        <end position="1038"/>
    </location>
</feature>
<comment type="subcellular location">
    <subcellularLocation>
        <location evidence="1 9">Cell inner membrane</location>
        <topology evidence="1 9">Multi-pass membrane protein</topology>
    </subcellularLocation>
</comment>
<feature type="transmembrane region" description="Helical" evidence="9">
    <location>
        <begin position="909"/>
        <end position="929"/>
    </location>
</feature>
<dbReference type="EMBL" id="QXFM01000061">
    <property type="protein sequence ID" value="RIV89544.1"/>
    <property type="molecule type" value="Genomic_DNA"/>
</dbReference>
<reference evidence="10 11" key="1">
    <citation type="submission" date="2018-08" db="EMBL/GenBank/DDBJ databases">
        <title>Erythrobacter zhengii sp.nov., a bacterium isolated from deep-sea sediment.</title>
        <authorList>
            <person name="Fang C."/>
            <person name="Wu Y.-H."/>
            <person name="Sun C."/>
            <person name="Wang H."/>
            <person name="Cheng H."/>
            <person name="Meng F.-X."/>
            <person name="Wang C.-S."/>
            <person name="Xu X.-W."/>
        </authorList>
    </citation>
    <scope>NUCLEOTIDE SEQUENCE [LARGE SCALE GENOMIC DNA]</scope>
    <source>
        <strain evidence="10 11">CCTCC AB 2015396</strain>
    </source>
</reference>
<dbReference type="SUPFAM" id="SSF82693">
    <property type="entry name" value="Multidrug efflux transporter AcrB pore domain, PN1, PN2, PC1 and PC2 subdomains"/>
    <property type="match status" value="4"/>
</dbReference>
<feature type="transmembrane region" description="Helical" evidence="9">
    <location>
        <begin position="438"/>
        <end position="458"/>
    </location>
</feature>
<feature type="transmembrane region" description="Helical" evidence="9">
    <location>
        <begin position="366"/>
        <end position="386"/>
    </location>
</feature>
<evidence type="ECO:0000256" key="5">
    <source>
        <dbReference type="ARBA" id="ARBA00022519"/>
    </source>
</evidence>